<dbReference type="PANTHER" id="PTHR28570">
    <property type="entry name" value="ASPARTYL AMINOPEPTIDASE"/>
    <property type="match status" value="1"/>
</dbReference>
<keyword evidence="6" id="KW-0378">Hydrolase</keyword>
<evidence type="ECO:0000256" key="8">
    <source>
        <dbReference type="ARBA" id="ARBA00023049"/>
    </source>
</evidence>
<organism evidence="9 10">
    <name type="scientific">Hespellia stercorisuis DSM 15480</name>
    <dbReference type="NCBI Taxonomy" id="1121950"/>
    <lineage>
        <taxon>Bacteria</taxon>
        <taxon>Bacillati</taxon>
        <taxon>Bacillota</taxon>
        <taxon>Clostridia</taxon>
        <taxon>Lachnospirales</taxon>
        <taxon>Lachnospiraceae</taxon>
        <taxon>Hespellia</taxon>
    </lineage>
</organism>
<sequence length="118" mass="12834">MSGTEEEKELVKQTILSLLKEQFDVEEEDFLSAELEIVPAGKARAVFDKENVGFQTGELGKVDLGGGGTIAFIMANYGMHVIDSGVAVLSMHAPYEVTSKADVYEAYCGYKAFLANME</sequence>
<dbReference type="STRING" id="1121950.SAMN02745243_00697"/>
<dbReference type="InterPro" id="IPR001948">
    <property type="entry name" value="Peptidase_M18"/>
</dbReference>
<reference evidence="9" key="1">
    <citation type="submission" date="2016-11" db="EMBL/GenBank/DDBJ databases">
        <authorList>
            <person name="Jaros S."/>
            <person name="Januszkiewicz K."/>
            <person name="Wedrychowicz H."/>
        </authorList>
    </citation>
    <scope>NUCLEOTIDE SEQUENCE [LARGE SCALE GENOMIC DNA]</scope>
    <source>
        <strain evidence="9">DSM 15480</strain>
    </source>
</reference>
<comment type="cofactor">
    <cofactor evidence="1">
        <name>Zn(2+)</name>
        <dbReference type="ChEBI" id="CHEBI:29105"/>
    </cofactor>
</comment>
<gene>
    <name evidence="9" type="ORF">SAMN02745243_00697</name>
</gene>
<dbReference type="Gene3D" id="2.30.250.10">
    <property type="entry name" value="Aminopeptidase i, Domain 2"/>
    <property type="match status" value="1"/>
</dbReference>
<dbReference type="PANTHER" id="PTHR28570:SF2">
    <property type="entry name" value="M18 FAMILY AMINOPEPTIDASE 1-RELATED"/>
    <property type="match status" value="1"/>
</dbReference>
<dbReference type="EMBL" id="FQZY01000009">
    <property type="protein sequence ID" value="SHJ47829.1"/>
    <property type="molecule type" value="Genomic_DNA"/>
</dbReference>
<dbReference type="SUPFAM" id="SSF53187">
    <property type="entry name" value="Zn-dependent exopeptidases"/>
    <property type="match status" value="1"/>
</dbReference>
<dbReference type="Proteomes" id="UP000184301">
    <property type="component" value="Unassembled WGS sequence"/>
</dbReference>
<keyword evidence="7" id="KW-0862">Zinc</keyword>
<evidence type="ECO:0000313" key="10">
    <source>
        <dbReference type="Proteomes" id="UP000184301"/>
    </source>
</evidence>
<dbReference type="GO" id="GO:0005737">
    <property type="term" value="C:cytoplasm"/>
    <property type="evidence" value="ECO:0007669"/>
    <property type="project" value="UniProtKB-ARBA"/>
</dbReference>
<dbReference type="InterPro" id="IPR023358">
    <property type="entry name" value="Peptidase_M18_dom2"/>
</dbReference>
<dbReference type="GO" id="GO:0006508">
    <property type="term" value="P:proteolysis"/>
    <property type="evidence" value="ECO:0007669"/>
    <property type="project" value="UniProtKB-KW"/>
</dbReference>
<dbReference type="Pfam" id="PF02127">
    <property type="entry name" value="Peptidase_M18"/>
    <property type="match status" value="1"/>
</dbReference>
<evidence type="ECO:0000256" key="2">
    <source>
        <dbReference type="ARBA" id="ARBA00008290"/>
    </source>
</evidence>
<keyword evidence="3 9" id="KW-0031">Aminopeptidase</keyword>
<name>A0A1M6JM82_9FIRM</name>
<protein>
    <submittedName>
        <fullName evidence="9">Aminopeptidase I zinc metalloprotease (M18)</fullName>
    </submittedName>
</protein>
<evidence type="ECO:0000256" key="5">
    <source>
        <dbReference type="ARBA" id="ARBA00022723"/>
    </source>
</evidence>
<dbReference type="Gene3D" id="3.40.630.10">
    <property type="entry name" value="Zn peptidases"/>
    <property type="match status" value="1"/>
</dbReference>
<evidence type="ECO:0000256" key="4">
    <source>
        <dbReference type="ARBA" id="ARBA00022670"/>
    </source>
</evidence>
<comment type="similarity">
    <text evidence="2">Belongs to the peptidase M18 family.</text>
</comment>
<evidence type="ECO:0000313" key="9">
    <source>
        <dbReference type="EMBL" id="SHJ47829.1"/>
    </source>
</evidence>
<proteinExistence type="inferred from homology"/>
<dbReference type="GO" id="GO:0008237">
    <property type="term" value="F:metallopeptidase activity"/>
    <property type="evidence" value="ECO:0007669"/>
    <property type="project" value="UniProtKB-KW"/>
</dbReference>
<accession>A0A1M6JM82</accession>
<evidence type="ECO:0000256" key="3">
    <source>
        <dbReference type="ARBA" id="ARBA00022438"/>
    </source>
</evidence>
<evidence type="ECO:0000256" key="6">
    <source>
        <dbReference type="ARBA" id="ARBA00022801"/>
    </source>
</evidence>
<keyword evidence="10" id="KW-1185">Reference proteome</keyword>
<dbReference type="GO" id="GO:0008270">
    <property type="term" value="F:zinc ion binding"/>
    <property type="evidence" value="ECO:0007669"/>
    <property type="project" value="InterPro"/>
</dbReference>
<evidence type="ECO:0000256" key="7">
    <source>
        <dbReference type="ARBA" id="ARBA00022833"/>
    </source>
</evidence>
<dbReference type="AlphaFoldDB" id="A0A1M6JM82"/>
<dbReference type="GO" id="GO:0004177">
    <property type="term" value="F:aminopeptidase activity"/>
    <property type="evidence" value="ECO:0007669"/>
    <property type="project" value="UniProtKB-KW"/>
</dbReference>
<keyword evidence="5" id="KW-0479">Metal-binding</keyword>
<keyword evidence="8 9" id="KW-0482">Metalloprotease</keyword>
<keyword evidence="4 9" id="KW-0645">Protease</keyword>
<evidence type="ECO:0000256" key="1">
    <source>
        <dbReference type="ARBA" id="ARBA00001947"/>
    </source>
</evidence>